<evidence type="ECO:0000256" key="4">
    <source>
        <dbReference type="SAM" id="Coils"/>
    </source>
</evidence>
<keyword evidence="11" id="KW-1185">Reference proteome</keyword>
<evidence type="ECO:0000256" key="2">
    <source>
        <dbReference type="ARBA" id="ARBA00009477"/>
    </source>
</evidence>
<dbReference type="NCBIfam" id="TIGR01730">
    <property type="entry name" value="RND_mfp"/>
    <property type="match status" value="1"/>
</dbReference>
<proteinExistence type="inferred from homology"/>
<dbReference type="Gene3D" id="1.10.287.470">
    <property type="entry name" value="Helix hairpin bin"/>
    <property type="match status" value="1"/>
</dbReference>
<evidence type="ECO:0000256" key="1">
    <source>
        <dbReference type="ARBA" id="ARBA00004196"/>
    </source>
</evidence>
<dbReference type="EMBL" id="BMKG01000008">
    <property type="protein sequence ID" value="GGB99321.1"/>
    <property type="molecule type" value="Genomic_DNA"/>
</dbReference>
<dbReference type="Pfam" id="PF25917">
    <property type="entry name" value="BSH_RND"/>
    <property type="match status" value="1"/>
</dbReference>
<dbReference type="RefSeq" id="WP_155473050.1">
    <property type="nucleotide sequence ID" value="NZ_BMKG01000008.1"/>
</dbReference>
<reference evidence="11" key="2">
    <citation type="journal article" date="2019" name="Int. J. Syst. Evol. Microbiol.">
        <title>The Global Catalogue of Microorganisms (GCM) 10K type strain sequencing project: providing services to taxonomists for standard genome sequencing and annotation.</title>
        <authorList>
            <consortium name="The Broad Institute Genomics Platform"/>
            <consortium name="The Broad Institute Genome Sequencing Center for Infectious Disease"/>
            <person name="Wu L."/>
            <person name="Ma J."/>
        </authorList>
    </citation>
    <scope>NUCLEOTIDE SEQUENCE [LARGE SCALE GENOMIC DNA]</scope>
    <source>
        <strain evidence="11">CGMCC 1.15931</strain>
    </source>
</reference>
<comment type="caution">
    <text evidence="9">The sequence shown here is derived from an EMBL/GenBank/DDBJ whole genome shotgun (WGS) entry which is preliminary data.</text>
</comment>
<dbReference type="Pfam" id="PF25967">
    <property type="entry name" value="RND-MFP_C"/>
    <property type="match status" value="1"/>
</dbReference>
<feature type="domain" description="Multidrug resistance protein MdtA-like barrel-sandwich hybrid" evidence="5">
    <location>
        <begin position="65"/>
        <end position="213"/>
    </location>
</feature>
<evidence type="ECO:0000259" key="6">
    <source>
        <dbReference type="Pfam" id="PF25967"/>
    </source>
</evidence>
<evidence type="ECO:0000259" key="5">
    <source>
        <dbReference type="Pfam" id="PF25917"/>
    </source>
</evidence>
<feature type="coiled-coil region" evidence="4">
    <location>
        <begin position="164"/>
        <end position="191"/>
    </location>
</feature>
<feature type="domain" description="Multidrug resistance protein MdtA-like C-terminal permuted SH3" evidence="6">
    <location>
        <begin position="354"/>
        <end position="395"/>
    </location>
</feature>
<comment type="subcellular location">
    <subcellularLocation>
        <location evidence="1">Cell envelope</location>
    </subcellularLocation>
</comment>
<evidence type="ECO:0000313" key="9">
    <source>
        <dbReference type="EMBL" id="MTV55791.1"/>
    </source>
</evidence>
<dbReference type="SUPFAM" id="SSF111369">
    <property type="entry name" value="HlyD-like secretion proteins"/>
    <property type="match status" value="1"/>
</dbReference>
<dbReference type="Gene3D" id="2.40.30.170">
    <property type="match status" value="1"/>
</dbReference>
<evidence type="ECO:0000313" key="10">
    <source>
        <dbReference type="Proteomes" id="UP000430634"/>
    </source>
</evidence>
<accession>A0A6I3T2R4</accession>
<reference evidence="9 10" key="3">
    <citation type="submission" date="2019-11" db="EMBL/GenBank/DDBJ databases">
        <title>Type strains purchased from KCTC, JCM and DSMZ.</title>
        <authorList>
            <person name="Lu H."/>
        </authorList>
    </citation>
    <scope>NUCLEOTIDE SEQUENCE [LARGE SCALE GENOMIC DNA]</scope>
    <source>
        <strain evidence="9 10">KCTC 52429</strain>
    </source>
</reference>
<organism evidence="9 10">
    <name type="scientific">Pseudoduganella buxea</name>
    <dbReference type="NCBI Taxonomy" id="1949069"/>
    <lineage>
        <taxon>Bacteria</taxon>
        <taxon>Pseudomonadati</taxon>
        <taxon>Pseudomonadota</taxon>
        <taxon>Betaproteobacteria</taxon>
        <taxon>Burkholderiales</taxon>
        <taxon>Oxalobacteraceae</taxon>
        <taxon>Telluria group</taxon>
        <taxon>Pseudoduganella</taxon>
    </lineage>
</organism>
<reference evidence="8" key="1">
    <citation type="journal article" date="2014" name="Int. J. Syst. Evol. Microbiol.">
        <title>Complete genome of a new Firmicutes species belonging to the dominant human colonic microbiota ('Ruminococcus bicirculans') reveals two chromosomes and a selective capacity to utilize plant glucans.</title>
        <authorList>
            <consortium name="NISC Comparative Sequencing Program"/>
            <person name="Wegmann U."/>
            <person name="Louis P."/>
            <person name="Goesmann A."/>
            <person name="Henrissat B."/>
            <person name="Duncan S.H."/>
            <person name="Flint H.J."/>
        </authorList>
    </citation>
    <scope>NUCLEOTIDE SEQUENCE</scope>
    <source>
        <strain evidence="8">CGMCC 1.15931</strain>
    </source>
</reference>
<gene>
    <name evidence="8" type="ORF">GCM10011572_21580</name>
    <name evidence="9" type="ORF">GM672_23995</name>
</gene>
<evidence type="ECO:0000313" key="8">
    <source>
        <dbReference type="EMBL" id="GGB99321.1"/>
    </source>
</evidence>
<dbReference type="InterPro" id="IPR058627">
    <property type="entry name" value="MdtA-like_C"/>
</dbReference>
<evidence type="ECO:0000259" key="7">
    <source>
        <dbReference type="Pfam" id="PF25990"/>
    </source>
</evidence>
<sequence length="420" mass="44544">MNGGRKARPAWHFVAGAVILCGLCLPVLAKLVRGEAAVPVALETAAYHPVRTSVLASGRLLYEEQVLLSPEVIGRVGAILVREGQLVRKGQLLMRLDDHEYRAAVAQQEAAVRQQRIAIEQQQLGLRNRQQQYERSLRLHGMKMIADAQIDEARYAVEGAGLELRNSRSRLDEAEAVLRQAAERLARTDIRAPIAGTVIALDIKVGETAVASQVGIAGSTLMAIANTATMLAEVNVDEADIAHVRPGQHVELHAAALPDQAIAGKVLAIPLSPRQAGPGQGGAAPGRTYAVKVALAGAPPPALRPGMSCRAEIFTAAAGTSLAVPLQAILSDNDEEMPEGRAGQDSARRAAKPRYHLFVHRDGRAEQRVVEVGLADDSRQQVVRGVVAGESVITGPYRVLRQLQAGTPVLAAGSATGARP</sequence>
<dbReference type="GO" id="GO:1990281">
    <property type="term" value="C:efflux pump complex"/>
    <property type="evidence" value="ECO:0007669"/>
    <property type="project" value="TreeGrafter"/>
</dbReference>
<dbReference type="InterPro" id="IPR058636">
    <property type="entry name" value="Beta-barrel_YknX"/>
</dbReference>
<dbReference type="AlphaFoldDB" id="A0A6I3T2R4"/>
<dbReference type="EMBL" id="WNKZ01000104">
    <property type="protein sequence ID" value="MTV55791.1"/>
    <property type="molecule type" value="Genomic_DNA"/>
</dbReference>
<protein>
    <submittedName>
        <fullName evidence="8 9">RND transporter</fullName>
    </submittedName>
</protein>
<dbReference type="InterPro" id="IPR058625">
    <property type="entry name" value="MdtA-like_BSH"/>
</dbReference>
<dbReference type="GO" id="GO:0015562">
    <property type="term" value="F:efflux transmembrane transporter activity"/>
    <property type="evidence" value="ECO:0007669"/>
    <property type="project" value="TreeGrafter"/>
</dbReference>
<reference evidence="8" key="4">
    <citation type="submission" date="2024-05" db="EMBL/GenBank/DDBJ databases">
        <authorList>
            <person name="Sun Q."/>
            <person name="Zhou Y."/>
        </authorList>
    </citation>
    <scope>NUCLEOTIDE SEQUENCE</scope>
    <source>
        <strain evidence="8">CGMCC 1.15931</strain>
    </source>
</reference>
<evidence type="ECO:0000256" key="3">
    <source>
        <dbReference type="ARBA" id="ARBA00022448"/>
    </source>
</evidence>
<keyword evidence="3" id="KW-0813">Transport</keyword>
<dbReference type="Proteomes" id="UP000430634">
    <property type="component" value="Unassembled WGS sequence"/>
</dbReference>
<keyword evidence="4" id="KW-0175">Coiled coil</keyword>
<comment type="similarity">
    <text evidence="2">Belongs to the membrane fusion protein (MFP) (TC 8.A.1) family.</text>
</comment>
<dbReference type="InterPro" id="IPR006143">
    <property type="entry name" value="RND_pump_MFP"/>
</dbReference>
<dbReference type="PANTHER" id="PTHR30469:SF15">
    <property type="entry name" value="HLYD FAMILY OF SECRETION PROTEINS"/>
    <property type="match status" value="1"/>
</dbReference>
<dbReference type="Pfam" id="PF25990">
    <property type="entry name" value="Beta-barrel_YknX"/>
    <property type="match status" value="1"/>
</dbReference>
<evidence type="ECO:0000313" key="11">
    <source>
        <dbReference type="Proteomes" id="UP000622638"/>
    </source>
</evidence>
<dbReference type="Gene3D" id="2.40.50.100">
    <property type="match status" value="1"/>
</dbReference>
<dbReference type="OrthoDB" id="9806939at2"/>
<name>A0A6I3T2R4_9BURK</name>
<dbReference type="PANTHER" id="PTHR30469">
    <property type="entry name" value="MULTIDRUG RESISTANCE PROTEIN MDTA"/>
    <property type="match status" value="1"/>
</dbReference>
<dbReference type="Proteomes" id="UP000622638">
    <property type="component" value="Unassembled WGS sequence"/>
</dbReference>
<feature type="domain" description="YknX-like beta-barrel" evidence="7">
    <location>
        <begin position="232"/>
        <end position="313"/>
    </location>
</feature>
<dbReference type="Gene3D" id="2.40.420.20">
    <property type="match status" value="1"/>
</dbReference>